<feature type="domain" description="OmpR/PhoB-type" evidence="5">
    <location>
        <begin position="122"/>
        <end position="224"/>
    </location>
</feature>
<dbReference type="RefSeq" id="WP_339101665.1">
    <property type="nucleotide sequence ID" value="NZ_CP147247.1"/>
</dbReference>
<dbReference type="InterPro" id="IPR036388">
    <property type="entry name" value="WH-like_DNA-bd_sf"/>
</dbReference>
<dbReference type="GO" id="GO:0006355">
    <property type="term" value="P:regulation of DNA-templated transcription"/>
    <property type="evidence" value="ECO:0007669"/>
    <property type="project" value="InterPro"/>
</dbReference>
<name>A0AAQ3VXZ6_9ENTE</name>
<gene>
    <name evidence="6" type="ORF">A5888_002974</name>
</gene>
<keyword evidence="7" id="KW-1185">Reference proteome</keyword>
<dbReference type="Proteomes" id="UP000195141">
    <property type="component" value="Chromosome"/>
</dbReference>
<dbReference type="AlphaFoldDB" id="A0AAQ3VXZ6"/>
<protein>
    <recommendedName>
        <fullName evidence="5">OmpR/PhoB-type domain-containing protein</fullName>
    </recommendedName>
</protein>
<dbReference type="PROSITE" id="PS51755">
    <property type="entry name" value="OMPR_PHOB"/>
    <property type="match status" value="1"/>
</dbReference>
<dbReference type="SUPFAM" id="SSF46894">
    <property type="entry name" value="C-terminal effector domain of the bipartite response regulators"/>
    <property type="match status" value="1"/>
</dbReference>
<evidence type="ECO:0000256" key="4">
    <source>
        <dbReference type="PROSITE-ProRule" id="PRU01091"/>
    </source>
</evidence>
<proteinExistence type="predicted"/>
<dbReference type="InterPro" id="IPR016032">
    <property type="entry name" value="Sig_transdc_resp-reg_C-effctor"/>
</dbReference>
<dbReference type="SMART" id="SM00862">
    <property type="entry name" value="Trans_reg_C"/>
    <property type="match status" value="1"/>
</dbReference>
<keyword evidence="1" id="KW-0805">Transcription regulation</keyword>
<accession>A0AAQ3VXZ6</accession>
<reference evidence="6" key="1">
    <citation type="submission" date="2017-05" db="EMBL/GenBank/DDBJ databases">
        <authorList>
            <consortium name="The Broad Institute Genomics Platform"/>
            <consortium name="The Broad Institute Genomic Center for Infectious Diseases"/>
            <person name="Earl A."/>
            <person name="Manson A."/>
            <person name="Schwartman J."/>
            <person name="Gilmore M."/>
            <person name="Abouelleil A."/>
            <person name="Cao P."/>
            <person name="Chapman S."/>
            <person name="Cusick C."/>
            <person name="Shea T."/>
            <person name="Young S."/>
            <person name="Neafsey D."/>
            <person name="Nusbaum C."/>
            <person name="Birren B."/>
        </authorList>
    </citation>
    <scope>NUCLEOTIDE SEQUENCE</scope>
    <source>
        <strain evidence="6">9E7_DIV0242</strain>
    </source>
</reference>
<evidence type="ECO:0000313" key="7">
    <source>
        <dbReference type="Proteomes" id="UP000195141"/>
    </source>
</evidence>
<dbReference type="InterPro" id="IPR001867">
    <property type="entry name" value="OmpR/PhoB-type_DNA-bd"/>
</dbReference>
<evidence type="ECO:0000256" key="1">
    <source>
        <dbReference type="ARBA" id="ARBA00023015"/>
    </source>
</evidence>
<sequence length="239" mass="27325">MYNLAIFNPSDYSNSSSPNLEEICFYEESQLLKHLSKIHGVVIYSSAEENLNNILELILSINKESTIPVWVRSATESAIIGKRVNLELGVLGNLGRDISDEEMFAIIENTFNMIYGQPTKVLEPSSYADIQLNALNCSIKVHDKAEIRLTRLEYRIVSLLFTKVNQAFTYEEIYQHVWGDDEESSDKKYRVANLVFHIRNKLVKYGLNADLLRTVRSVGYLLDTKVYETGLKEVMELTS</sequence>
<dbReference type="Gene3D" id="1.10.10.10">
    <property type="entry name" value="Winged helix-like DNA-binding domain superfamily/Winged helix DNA-binding domain"/>
    <property type="match status" value="1"/>
</dbReference>
<organism evidence="6 7">
    <name type="scientific">Candidatus Enterococcus clewellii</name>
    <dbReference type="NCBI Taxonomy" id="1834193"/>
    <lineage>
        <taxon>Bacteria</taxon>
        <taxon>Bacillati</taxon>
        <taxon>Bacillota</taxon>
        <taxon>Bacilli</taxon>
        <taxon>Lactobacillales</taxon>
        <taxon>Enterococcaceae</taxon>
        <taxon>Enterococcus</taxon>
    </lineage>
</organism>
<keyword evidence="3" id="KW-0804">Transcription</keyword>
<dbReference type="GO" id="GO:0003677">
    <property type="term" value="F:DNA binding"/>
    <property type="evidence" value="ECO:0007669"/>
    <property type="project" value="UniProtKB-UniRule"/>
</dbReference>
<evidence type="ECO:0000256" key="2">
    <source>
        <dbReference type="ARBA" id="ARBA00023125"/>
    </source>
</evidence>
<evidence type="ECO:0000259" key="5">
    <source>
        <dbReference type="PROSITE" id="PS51755"/>
    </source>
</evidence>
<dbReference type="CDD" id="cd00383">
    <property type="entry name" value="trans_reg_C"/>
    <property type="match status" value="1"/>
</dbReference>
<keyword evidence="2 4" id="KW-0238">DNA-binding</keyword>
<reference evidence="6" key="2">
    <citation type="submission" date="2024-03" db="EMBL/GenBank/DDBJ databases">
        <title>The Genome Sequence of Enterococcus sp. DIV0242b.</title>
        <authorList>
            <consortium name="The Broad Institute Genomics Platform"/>
            <consortium name="The Broad Institute Microbial Omics Core"/>
            <consortium name="The Broad Institute Genomic Center for Infectious Diseases"/>
            <person name="Earl A."/>
            <person name="Manson A."/>
            <person name="Gilmore M."/>
            <person name="Schwartman J."/>
            <person name="Shea T."/>
            <person name="Abouelleil A."/>
            <person name="Cao P."/>
            <person name="Chapman S."/>
            <person name="Cusick C."/>
            <person name="Young S."/>
            <person name="Neafsey D."/>
            <person name="Nusbaum C."/>
            <person name="Birren B."/>
        </authorList>
    </citation>
    <scope>NUCLEOTIDE SEQUENCE</scope>
    <source>
        <strain evidence="6">9E7_DIV0242</strain>
    </source>
</reference>
<dbReference type="Pfam" id="PF00486">
    <property type="entry name" value="Trans_reg_C"/>
    <property type="match status" value="1"/>
</dbReference>
<evidence type="ECO:0000313" key="6">
    <source>
        <dbReference type="EMBL" id="WYJ91206.1"/>
    </source>
</evidence>
<feature type="DNA-binding region" description="OmpR/PhoB-type" evidence="4">
    <location>
        <begin position="122"/>
        <end position="224"/>
    </location>
</feature>
<dbReference type="EMBL" id="CP147247">
    <property type="protein sequence ID" value="WYJ91206.1"/>
    <property type="molecule type" value="Genomic_DNA"/>
</dbReference>
<evidence type="ECO:0000256" key="3">
    <source>
        <dbReference type="ARBA" id="ARBA00023163"/>
    </source>
</evidence>
<dbReference type="GO" id="GO:0000160">
    <property type="term" value="P:phosphorelay signal transduction system"/>
    <property type="evidence" value="ECO:0007669"/>
    <property type="project" value="InterPro"/>
</dbReference>